<feature type="transmembrane region" description="Helical" evidence="1">
    <location>
        <begin position="192"/>
        <end position="214"/>
    </location>
</feature>
<reference evidence="4" key="1">
    <citation type="submission" date="2015-09" db="EMBL/GenBank/DDBJ databases">
        <authorList>
            <person name="Graham D.E."/>
            <person name="Mahan K.M."/>
            <person name="Klingeman D.M."/>
            <person name="Fida T."/>
            <person name="Giannone R.J."/>
            <person name="Hettich R.L."/>
            <person name="Parry R.J."/>
            <person name="Spain J.C."/>
        </authorList>
    </citation>
    <scope>NUCLEOTIDE SEQUENCE [LARGE SCALE GENOMIC DNA]</scope>
    <source>
        <strain evidence="4">JCM 4701</strain>
    </source>
</reference>
<proteinExistence type="predicted"/>
<dbReference type="InterPro" id="IPR007349">
    <property type="entry name" value="DUF418"/>
</dbReference>
<dbReference type="InterPro" id="IPR052529">
    <property type="entry name" value="Bact_Transport_Assoc"/>
</dbReference>
<comment type="caution">
    <text evidence="3">The sequence shown here is derived from an EMBL/GenBank/DDBJ whole genome shotgun (WGS) entry which is preliminary data.</text>
</comment>
<feature type="transmembrane region" description="Helical" evidence="1">
    <location>
        <begin position="71"/>
        <end position="88"/>
    </location>
</feature>
<feature type="transmembrane region" description="Helical" evidence="1">
    <location>
        <begin position="100"/>
        <end position="119"/>
    </location>
</feature>
<dbReference type="EMBL" id="LJSN01000002">
    <property type="protein sequence ID" value="PNE40970.1"/>
    <property type="molecule type" value="Genomic_DNA"/>
</dbReference>
<feature type="transmembrane region" description="Helical" evidence="1">
    <location>
        <begin position="226"/>
        <end position="246"/>
    </location>
</feature>
<keyword evidence="1" id="KW-0812">Transmembrane</keyword>
<keyword evidence="4" id="KW-1185">Reference proteome</keyword>
<name>A0A2N8PJ08_STRNR</name>
<dbReference type="PANTHER" id="PTHR30590:SF3">
    <property type="entry name" value="HYPOTHETICAL MEMBRANE SPANNING PROTEIN"/>
    <property type="match status" value="1"/>
</dbReference>
<evidence type="ECO:0000313" key="3">
    <source>
        <dbReference type="EMBL" id="PNE40970.1"/>
    </source>
</evidence>
<organism evidence="3 4">
    <name type="scientific">Streptomyces noursei</name>
    <name type="common">Streptomyces albulus</name>
    <dbReference type="NCBI Taxonomy" id="1971"/>
    <lineage>
        <taxon>Bacteria</taxon>
        <taxon>Bacillati</taxon>
        <taxon>Actinomycetota</taxon>
        <taxon>Actinomycetes</taxon>
        <taxon>Kitasatosporales</taxon>
        <taxon>Streptomycetaceae</taxon>
        <taxon>Streptomyces</taxon>
    </lineage>
</organism>
<dbReference type="Proteomes" id="UP000236047">
    <property type="component" value="Unassembled WGS sequence"/>
</dbReference>
<feature type="transmembrane region" description="Helical" evidence="1">
    <location>
        <begin position="147"/>
        <end position="180"/>
    </location>
</feature>
<feature type="transmembrane region" description="Helical" evidence="1">
    <location>
        <begin position="31"/>
        <end position="51"/>
    </location>
</feature>
<evidence type="ECO:0000259" key="2">
    <source>
        <dbReference type="Pfam" id="PF04235"/>
    </source>
</evidence>
<feature type="transmembrane region" description="Helical" evidence="1">
    <location>
        <begin position="289"/>
        <end position="308"/>
    </location>
</feature>
<evidence type="ECO:0000313" key="4">
    <source>
        <dbReference type="Proteomes" id="UP000236047"/>
    </source>
</evidence>
<dbReference type="PANTHER" id="PTHR30590">
    <property type="entry name" value="INNER MEMBRANE PROTEIN"/>
    <property type="match status" value="1"/>
</dbReference>
<protein>
    <recommendedName>
        <fullName evidence="2">DUF418 domain-containing protein</fullName>
    </recommendedName>
</protein>
<gene>
    <name evidence="3" type="ORF">AOB60_09460</name>
</gene>
<keyword evidence="1" id="KW-0472">Membrane</keyword>
<dbReference type="Pfam" id="PF04235">
    <property type="entry name" value="DUF418"/>
    <property type="match status" value="1"/>
</dbReference>
<keyword evidence="1" id="KW-1133">Transmembrane helix</keyword>
<dbReference type="AlphaFoldDB" id="A0A2N8PJ08"/>
<feature type="domain" description="DUF418" evidence="2">
    <location>
        <begin position="182"/>
        <end position="331"/>
    </location>
</feature>
<accession>A0A2N8PJ08</accession>
<sequence>MQPTTATAPPAPARPPGPAARRIRALDALRGFALCGILLVNIPQITAMAFGPRPGELHPIRAFLDLAVHERFFPIFSFLFGISFALFLDGAARRSDRPRLLLARRLIALGLLGAAHQLLHPGEALTPYAIFGLLVLLPATWLPTPLVLAAGAGLTLASVTLASGGLVTIPGLFLLGLAAARLGVPRALEQRTGTLVAVLAVAAPAAAAALWWQYATDPADAHATRIAAAAGLLAAVAYAVTLLLLLRTPLGTALSAVLEPLGRMALTNYLTATLLVVAAAPLLDLRHSLHWGTAMVLALVILTLQTLFSRWWLARFRYGPAEWCLRTVTWWERVPNRR</sequence>
<evidence type="ECO:0000256" key="1">
    <source>
        <dbReference type="SAM" id="Phobius"/>
    </source>
</evidence>
<dbReference type="RefSeq" id="WP_102923438.1">
    <property type="nucleotide sequence ID" value="NZ_LJSN01000002.1"/>
</dbReference>